<dbReference type="PATRIC" id="fig|999415.3.peg.1621"/>
<evidence type="ECO:0000256" key="5">
    <source>
        <dbReference type="SAM" id="Phobius"/>
    </source>
</evidence>
<dbReference type="PROSITE" id="PS51257">
    <property type="entry name" value="PROKAR_LIPOPROTEIN"/>
    <property type="match status" value="1"/>
</dbReference>
<feature type="transmembrane region" description="Helical" evidence="5">
    <location>
        <begin position="193"/>
        <end position="218"/>
    </location>
</feature>
<accession>M2PZR5</accession>
<evidence type="ECO:0000256" key="4">
    <source>
        <dbReference type="ARBA" id="ARBA00023136"/>
    </source>
</evidence>
<dbReference type="PANTHER" id="PTHR11785:SF512">
    <property type="entry name" value="SOBREMESA, ISOFORM B"/>
    <property type="match status" value="1"/>
</dbReference>
<dbReference type="EMBL" id="AGEJ01000024">
    <property type="protein sequence ID" value="EMD16190.1"/>
    <property type="molecule type" value="Genomic_DNA"/>
</dbReference>
<feature type="transmembrane region" description="Helical" evidence="5">
    <location>
        <begin position="92"/>
        <end position="113"/>
    </location>
</feature>
<evidence type="ECO:0000256" key="1">
    <source>
        <dbReference type="ARBA" id="ARBA00004141"/>
    </source>
</evidence>
<dbReference type="Proteomes" id="UP000011758">
    <property type="component" value="Unassembled WGS sequence"/>
</dbReference>
<dbReference type="Gene3D" id="1.20.1740.10">
    <property type="entry name" value="Amino acid/polyamine transporter I"/>
    <property type="match status" value="1"/>
</dbReference>
<feature type="transmembrane region" description="Helical" evidence="5">
    <location>
        <begin position="327"/>
        <end position="348"/>
    </location>
</feature>
<dbReference type="eggNOG" id="COG1113">
    <property type="taxonomic scope" value="Bacteria"/>
</dbReference>
<sequence length="437" mass="46891">MNNSVLKKNLGITTAISIVVGCVIGSGIFFKPQAIYSATHGAPGLGLIAWIITGIVSICGALTFAEIAIMFPRTGGIVTYLKEAFGETIGFLAGWIQVLVFYPAMISALAVAFSNQLSLFLKTDQYIIVIAIGCIIILAGMNSLGSKPAGRLQIIFTVSKLIPIVLLIIFGFIKGQNDAPLFSPMIGKDINTVVVLGQLMVSVLFAFEGWTGVGAIAGELKNPGKDLPRAIIGGVSIIMAIYLIINIAYLKVIPASSLAFLKAPAAAVAIKLFGNIGGKIIAVGIMISVFGACNGFLMSGSRVAFAMAQEETLPFSSYLSKLNKDKVPFYSIFLVALIGIIYSISGQFNLLTDLAVFSSWLFYTLTFIAVIKLRKDKSFIKREYKVPFYPIIPLIAVISGLFVVINQLFLSGIRSTVLSFASLGVLLLGYLYYKHFN</sequence>
<dbReference type="STRING" id="999415.HMPREF9943_01593"/>
<comment type="subcellular location">
    <subcellularLocation>
        <location evidence="1">Membrane</location>
        <topology evidence="1">Multi-pass membrane protein</topology>
    </subcellularLocation>
</comment>
<feature type="transmembrane region" description="Helical" evidence="5">
    <location>
        <begin position="125"/>
        <end position="145"/>
    </location>
</feature>
<feature type="transmembrane region" description="Helical" evidence="5">
    <location>
        <begin position="386"/>
        <end position="409"/>
    </location>
</feature>
<organism evidence="6 7">
    <name type="scientific">Eggerthia catenaformis OT 569 = DSM 20559</name>
    <dbReference type="NCBI Taxonomy" id="999415"/>
    <lineage>
        <taxon>Bacteria</taxon>
        <taxon>Bacillati</taxon>
        <taxon>Bacillota</taxon>
        <taxon>Erysipelotrichia</taxon>
        <taxon>Erysipelotrichales</taxon>
        <taxon>Coprobacillaceae</taxon>
        <taxon>Eggerthia</taxon>
    </lineage>
</organism>
<dbReference type="InterPro" id="IPR050598">
    <property type="entry name" value="AminoAcid_Transporter"/>
</dbReference>
<keyword evidence="2 5" id="KW-0812">Transmembrane</keyword>
<dbReference type="AlphaFoldDB" id="M2PZR5"/>
<feature type="transmembrane region" description="Helical" evidence="5">
    <location>
        <begin position="272"/>
        <end position="297"/>
    </location>
</feature>
<comment type="caution">
    <text evidence="6">The sequence shown here is derived from an EMBL/GenBank/DDBJ whole genome shotgun (WGS) entry which is preliminary data.</text>
</comment>
<dbReference type="RefSeq" id="WP_004803845.1">
    <property type="nucleotide sequence ID" value="NZ_KB446649.1"/>
</dbReference>
<reference evidence="6 7" key="1">
    <citation type="submission" date="2013-02" db="EMBL/GenBank/DDBJ databases">
        <title>The Genome Sequence of Lactobacillus catenaformis F0143.</title>
        <authorList>
            <consortium name="The Broad Institute Genome Sequencing Platform"/>
            <person name="Earl A."/>
            <person name="Ward D."/>
            <person name="Feldgarden M."/>
            <person name="Gevers D."/>
            <person name="Izard J."/>
            <person name="Blanton J.M."/>
            <person name="Mathney J."/>
            <person name="Dewhirst F.E."/>
            <person name="Young S.K."/>
            <person name="Zeng Q."/>
            <person name="Gargeya S."/>
            <person name="Fitzgerald M."/>
            <person name="Haas B."/>
            <person name="Abouelleil A."/>
            <person name="Alvarado L."/>
            <person name="Arachchi H.M."/>
            <person name="Berlin A."/>
            <person name="Chapman S.B."/>
            <person name="Gearin G."/>
            <person name="Goldberg J."/>
            <person name="Griggs A."/>
            <person name="Gujja S."/>
            <person name="Hansen M."/>
            <person name="Heiman D."/>
            <person name="Howarth C."/>
            <person name="Larimer J."/>
            <person name="Lui A."/>
            <person name="MacDonald P.J.P."/>
            <person name="McCowen C."/>
            <person name="Montmayeur A."/>
            <person name="Murphy C."/>
            <person name="Neiman D."/>
            <person name="Pearson M."/>
            <person name="Priest M."/>
            <person name="Roberts A."/>
            <person name="Saif S."/>
            <person name="Shea T."/>
            <person name="Sisk P."/>
            <person name="Stolte C."/>
            <person name="Sykes S."/>
            <person name="Wortman J."/>
            <person name="Nusbaum C."/>
            <person name="Birren B."/>
        </authorList>
    </citation>
    <scope>NUCLEOTIDE SEQUENCE [LARGE SCALE GENOMIC DNA]</scope>
    <source>
        <strain evidence="6 7">OT 569</strain>
    </source>
</reference>
<protein>
    <recommendedName>
        <fullName evidence="8">Amino acid permease</fullName>
    </recommendedName>
</protein>
<dbReference type="OrthoDB" id="3181223at2"/>
<evidence type="ECO:0008006" key="8">
    <source>
        <dbReference type="Google" id="ProtNLM"/>
    </source>
</evidence>
<evidence type="ECO:0000313" key="6">
    <source>
        <dbReference type="EMBL" id="EMD16190.1"/>
    </source>
</evidence>
<dbReference type="GO" id="GO:0016020">
    <property type="term" value="C:membrane"/>
    <property type="evidence" value="ECO:0007669"/>
    <property type="project" value="UniProtKB-SubCell"/>
</dbReference>
<gene>
    <name evidence="6" type="ORF">HMPREF9943_01593</name>
</gene>
<keyword evidence="3 5" id="KW-1133">Transmembrane helix</keyword>
<dbReference type="GO" id="GO:0015179">
    <property type="term" value="F:L-amino acid transmembrane transporter activity"/>
    <property type="evidence" value="ECO:0007669"/>
    <property type="project" value="TreeGrafter"/>
</dbReference>
<dbReference type="Pfam" id="PF13520">
    <property type="entry name" value="AA_permease_2"/>
    <property type="match status" value="1"/>
</dbReference>
<dbReference type="BioCyc" id="ECAT999415-HMP:GTTI-1648-MONOMER"/>
<evidence type="ECO:0000313" key="7">
    <source>
        <dbReference type="Proteomes" id="UP000011758"/>
    </source>
</evidence>
<keyword evidence="7" id="KW-1185">Reference proteome</keyword>
<feature type="transmembrane region" description="Helical" evidence="5">
    <location>
        <begin position="152"/>
        <end position="173"/>
    </location>
</feature>
<feature type="transmembrane region" description="Helical" evidence="5">
    <location>
        <begin position="50"/>
        <end position="71"/>
    </location>
</feature>
<proteinExistence type="predicted"/>
<feature type="transmembrane region" description="Helical" evidence="5">
    <location>
        <begin position="12"/>
        <end position="30"/>
    </location>
</feature>
<name>M2PZR5_9FIRM</name>
<evidence type="ECO:0000256" key="2">
    <source>
        <dbReference type="ARBA" id="ARBA00022692"/>
    </source>
</evidence>
<evidence type="ECO:0000256" key="3">
    <source>
        <dbReference type="ARBA" id="ARBA00022989"/>
    </source>
</evidence>
<keyword evidence="4 5" id="KW-0472">Membrane</keyword>
<feature type="transmembrane region" description="Helical" evidence="5">
    <location>
        <begin position="354"/>
        <end position="374"/>
    </location>
</feature>
<dbReference type="InterPro" id="IPR002293">
    <property type="entry name" value="AA/rel_permease1"/>
</dbReference>
<feature type="transmembrane region" description="Helical" evidence="5">
    <location>
        <begin position="230"/>
        <end position="252"/>
    </location>
</feature>
<dbReference type="PIRSF" id="PIRSF006060">
    <property type="entry name" value="AA_transporter"/>
    <property type="match status" value="1"/>
</dbReference>
<feature type="transmembrane region" description="Helical" evidence="5">
    <location>
        <begin position="415"/>
        <end position="433"/>
    </location>
</feature>
<dbReference type="PANTHER" id="PTHR11785">
    <property type="entry name" value="AMINO ACID TRANSPORTER"/>
    <property type="match status" value="1"/>
</dbReference>